<dbReference type="GO" id="GO:0006511">
    <property type="term" value="P:ubiquitin-dependent protein catabolic process"/>
    <property type="evidence" value="ECO:0000318"/>
    <property type="project" value="GO_Central"/>
</dbReference>
<dbReference type="InterPro" id="IPR001841">
    <property type="entry name" value="Znf_RING"/>
</dbReference>
<dbReference type="SUPFAM" id="SSF57850">
    <property type="entry name" value="RING/U-box"/>
    <property type="match status" value="1"/>
</dbReference>
<dbReference type="OrthoDB" id="10251219at2759"/>
<keyword evidence="7" id="KW-1185">Reference proteome</keyword>
<dbReference type="STRING" id="6669.E9HDC3"/>
<protein>
    <recommendedName>
        <fullName evidence="5">RING-type domain-containing protein</fullName>
    </recommendedName>
</protein>
<keyword evidence="4" id="KW-0812">Transmembrane</keyword>
<dbReference type="AlphaFoldDB" id="E9HDC3"/>
<dbReference type="Pfam" id="PF13920">
    <property type="entry name" value="zf-C3HC4_3"/>
    <property type="match status" value="1"/>
</dbReference>
<keyword evidence="1 3" id="KW-0479">Metal-binding</keyword>
<dbReference type="PANTHER" id="PTHR22696:SF1">
    <property type="entry name" value="E3 UBIQUITIN-PROTEIN LIGASE RNF26"/>
    <property type="match status" value="1"/>
</dbReference>
<dbReference type="FunCoup" id="E9HDC3">
    <property type="interactions" value="48"/>
</dbReference>
<evidence type="ECO:0000313" key="6">
    <source>
        <dbReference type="EMBL" id="EFX70228.1"/>
    </source>
</evidence>
<dbReference type="OMA" id="ICEDNER"/>
<feature type="transmembrane region" description="Helical" evidence="4">
    <location>
        <begin position="200"/>
        <end position="218"/>
    </location>
</feature>
<keyword evidence="4" id="KW-0472">Membrane</keyword>
<dbReference type="eggNOG" id="KOG4265">
    <property type="taxonomic scope" value="Eukaryota"/>
</dbReference>
<dbReference type="Proteomes" id="UP000000305">
    <property type="component" value="Unassembled WGS sequence"/>
</dbReference>
<reference evidence="6 7" key="1">
    <citation type="journal article" date="2011" name="Science">
        <title>The ecoresponsive genome of Daphnia pulex.</title>
        <authorList>
            <person name="Colbourne J.K."/>
            <person name="Pfrender M.E."/>
            <person name="Gilbert D."/>
            <person name="Thomas W.K."/>
            <person name="Tucker A."/>
            <person name="Oakley T.H."/>
            <person name="Tokishita S."/>
            <person name="Aerts A."/>
            <person name="Arnold G.J."/>
            <person name="Basu M.K."/>
            <person name="Bauer D.J."/>
            <person name="Caceres C.E."/>
            <person name="Carmel L."/>
            <person name="Casola C."/>
            <person name="Choi J.H."/>
            <person name="Detter J.C."/>
            <person name="Dong Q."/>
            <person name="Dusheyko S."/>
            <person name="Eads B.D."/>
            <person name="Frohlich T."/>
            <person name="Geiler-Samerotte K.A."/>
            <person name="Gerlach D."/>
            <person name="Hatcher P."/>
            <person name="Jogdeo S."/>
            <person name="Krijgsveld J."/>
            <person name="Kriventseva E.V."/>
            <person name="Kultz D."/>
            <person name="Laforsch C."/>
            <person name="Lindquist E."/>
            <person name="Lopez J."/>
            <person name="Manak J.R."/>
            <person name="Muller J."/>
            <person name="Pangilinan J."/>
            <person name="Patwardhan R.P."/>
            <person name="Pitluck S."/>
            <person name="Pritham E.J."/>
            <person name="Rechtsteiner A."/>
            <person name="Rho M."/>
            <person name="Rogozin I.B."/>
            <person name="Sakarya O."/>
            <person name="Salamov A."/>
            <person name="Schaack S."/>
            <person name="Shapiro H."/>
            <person name="Shiga Y."/>
            <person name="Skalitzky C."/>
            <person name="Smith Z."/>
            <person name="Souvorov A."/>
            <person name="Sung W."/>
            <person name="Tang Z."/>
            <person name="Tsuchiya D."/>
            <person name="Tu H."/>
            <person name="Vos H."/>
            <person name="Wang M."/>
            <person name="Wolf Y.I."/>
            <person name="Yamagata H."/>
            <person name="Yamada T."/>
            <person name="Ye Y."/>
            <person name="Shaw J.R."/>
            <person name="Andrews J."/>
            <person name="Crease T.J."/>
            <person name="Tang H."/>
            <person name="Lucas S.M."/>
            <person name="Robertson H.M."/>
            <person name="Bork P."/>
            <person name="Koonin E.V."/>
            <person name="Zdobnov E.M."/>
            <person name="Grigoriev I.V."/>
            <person name="Lynch M."/>
            <person name="Boore J.L."/>
        </authorList>
    </citation>
    <scope>NUCLEOTIDE SEQUENCE [LARGE SCALE GENOMIC DNA]</scope>
</reference>
<dbReference type="InterPro" id="IPR013083">
    <property type="entry name" value="Znf_RING/FYVE/PHD"/>
</dbReference>
<keyword evidence="4" id="KW-1133">Transmembrane helix</keyword>
<feature type="transmembrane region" description="Helical" evidence="4">
    <location>
        <begin position="143"/>
        <end position="164"/>
    </location>
</feature>
<sequence>MSNFLTSITHEITSYIECTGTVTRNIFQFIAWIGKLLLQSITFIIDNLLYCMLNFADGLTAAKNDFVLFLWDVNDVYEALLKFVSDTGDFVIHVFLSCLNSFQRCMTQIHLLIYAVFDSVFNFLINALLNAKALLILIGDGTLFLVQLGPVLLFSVFCGISSVITWTFQLVWHYTCQIANGILTCFKSVHYELIDIPPSSMFGVLLALLISLVFFYFLKSIVFYWRKMTTLISEKSWLHMPKFRRPNMLQRSGKVEQDDNSSNIHLLRQLEQEREDKLCIVCHDHLKCVILLPCRHFCLCQTCVSIIRETDSSCPLCRRYVVDSMKVYT</sequence>
<dbReference type="KEGG" id="dpx:DAPPUDRAFT_300537"/>
<dbReference type="GO" id="GO:0016567">
    <property type="term" value="P:protein ubiquitination"/>
    <property type="evidence" value="ECO:0000318"/>
    <property type="project" value="GO_Central"/>
</dbReference>
<gene>
    <name evidence="6" type="ORF">DAPPUDRAFT_300537</name>
</gene>
<dbReference type="PROSITE" id="PS50089">
    <property type="entry name" value="ZF_RING_2"/>
    <property type="match status" value="1"/>
</dbReference>
<dbReference type="GO" id="GO:0008270">
    <property type="term" value="F:zinc ion binding"/>
    <property type="evidence" value="ECO:0007669"/>
    <property type="project" value="UniProtKB-KW"/>
</dbReference>
<dbReference type="InParanoid" id="E9HDC3"/>
<keyword evidence="1 3" id="KW-0863">Zinc-finger</keyword>
<evidence type="ECO:0000256" key="4">
    <source>
        <dbReference type="SAM" id="Phobius"/>
    </source>
</evidence>
<feature type="transmembrane region" description="Helical" evidence="4">
    <location>
        <begin position="111"/>
        <end position="131"/>
    </location>
</feature>
<name>E9HDC3_DAPPU</name>
<feature type="domain" description="RING-type" evidence="5">
    <location>
        <begin position="279"/>
        <end position="318"/>
    </location>
</feature>
<accession>E9HDC3</accession>
<dbReference type="HOGENOM" id="CLU_845331_0_0_1"/>
<dbReference type="Gene3D" id="3.30.40.10">
    <property type="entry name" value="Zinc/RING finger domain, C3HC4 (zinc finger)"/>
    <property type="match status" value="1"/>
</dbReference>
<keyword evidence="2" id="KW-0862">Zinc</keyword>
<dbReference type="EMBL" id="GL732623">
    <property type="protein sequence ID" value="EFX70228.1"/>
    <property type="molecule type" value="Genomic_DNA"/>
</dbReference>
<evidence type="ECO:0000256" key="2">
    <source>
        <dbReference type="ARBA" id="ARBA00022833"/>
    </source>
</evidence>
<evidence type="ECO:0000313" key="7">
    <source>
        <dbReference type="Proteomes" id="UP000000305"/>
    </source>
</evidence>
<organism evidence="6 7">
    <name type="scientific">Daphnia pulex</name>
    <name type="common">Water flea</name>
    <dbReference type="NCBI Taxonomy" id="6669"/>
    <lineage>
        <taxon>Eukaryota</taxon>
        <taxon>Metazoa</taxon>
        <taxon>Ecdysozoa</taxon>
        <taxon>Arthropoda</taxon>
        <taxon>Crustacea</taxon>
        <taxon>Branchiopoda</taxon>
        <taxon>Diplostraca</taxon>
        <taxon>Cladocera</taxon>
        <taxon>Anomopoda</taxon>
        <taxon>Daphniidae</taxon>
        <taxon>Daphnia</taxon>
    </lineage>
</organism>
<dbReference type="PANTHER" id="PTHR22696">
    <property type="entry name" value="E3 UBIQUITIN-PROTEIN LIGASE RNF26"/>
    <property type="match status" value="1"/>
</dbReference>
<evidence type="ECO:0000256" key="3">
    <source>
        <dbReference type="PROSITE-ProRule" id="PRU00175"/>
    </source>
</evidence>
<evidence type="ECO:0000259" key="5">
    <source>
        <dbReference type="PROSITE" id="PS50089"/>
    </source>
</evidence>
<evidence type="ECO:0000256" key="1">
    <source>
        <dbReference type="ARBA" id="ARBA00022771"/>
    </source>
</evidence>
<proteinExistence type="predicted"/>
<dbReference type="GO" id="GO:0061630">
    <property type="term" value="F:ubiquitin protein ligase activity"/>
    <property type="evidence" value="ECO:0000318"/>
    <property type="project" value="GO_Central"/>
</dbReference>